<dbReference type="SUPFAM" id="SSF55594">
    <property type="entry name" value="HPr-like"/>
    <property type="match status" value="1"/>
</dbReference>
<evidence type="ECO:0000256" key="1">
    <source>
        <dbReference type="ARBA" id="ARBA00004496"/>
    </source>
</evidence>
<keyword evidence="3" id="KW-0963">Cytoplasm</keyword>
<dbReference type="PROSITE" id="PS51350">
    <property type="entry name" value="PTS_HPR_DOM"/>
    <property type="match status" value="1"/>
</dbReference>
<dbReference type="PANTHER" id="PTHR33705:SF2">
    <property type="entry name" value="PHOSPHOCARRIER PROTEIN NPR"/>
    <property type="match status" value="1"/>
</dbReference>
<dbReference type="GO" id="GO:0009401">
    <property type="term" value="P:phosphoenolpyruvate-dependent sugar phosphotransferase system"/>
    <property type="evidence" value="ECO:0007669"/>
    <property type="project" value="UniProtKB-KW"/>
</dbReference>
<organism evidence="6 7">
    <name type="scientific">Candidatus Taenaricola geysiri</name>
    <dbReference type="NCBI Taxonomy" id="1974752"/>
    <lineage>
        <taxon>Bacteria</taxon>
        <taxon>Pseudomonadati</taxon>
        <taxon>Candidatus Omnitrophota</taxon>
        <taxon>Candidatus Taenaricola</taxon>
    </lineage>
</organism>
<dbReference type="PANTHER" id="PTHR33705">
    <property type="entry name" value="PHOSPHOCARRIER PROTEIN HPR"/>
    <property type="match status" value="1"/>
</dbReference>
<evidence type="ECO:0000256" key="2">
    <source>
        <dbReference type="ARBA" id="ARBA00010736"/>
    </source>
</evidence>
<comment type="caution">
    <text evidence="6">The sequence shown here is derived from an EMBL/GenBank/DDBJ whole genome shotgun (WGS) entry which is preliminary data.</text>
</comment>
<dbReference type="GO" id="GO:0005737">
    <property type="term" value="C:cytoplasm"/>
    <property type="evidence" value="ECO:0007669"/>
    <property type="project" value="UniProtKB-SubCell"/>
</dbReference>
<dbReference type="Pfam" id="PF00381">
    <property type="entry name" value="PTS-HPr"/>
    <property type="match status" value="1"/>
</dbReference>
<dbReference type="PROSITE" id="PS00369">
    <property type="entry name" value="PTS_HPR_HIS"/>
    <property type="match status" value="1"/>
</dbReference>
<evidence type="ECO:0000256" key="4">
    <source>
        <dbReference type="ARBA" id="ARBA00022683"/>
    </source>
</evidence>
<evidence type="ECO:0000259" key="5">
    <source>
        <dbReference type="PROSITE" id="PS51350"/>
    </source>
</evidence>
<dbReference type="InterPro" id="IPR001020">
    <property type="entry name" value="PTS_HPr_His_P_site"/>
</dbReference>
<dbReference type="AlphaFoldDB" id="A0A2J0LL09"/>
<evidence type="ECO:0000256" key="3">
    <source>
        <dbReference type="ARBA" id="ARBA00022490"/>
    </source>
</evidence>
<dbReference type="InterPro" id="IPR050399">
    <property type="entry name" value="HPr"/>
</dbReference>
<comment type="subcellular location">
    <subcellularLocation>
        <location evidence="1">Cytoplasm</location>
    </subcellularLocation>
</comment>
<dbReference type="PRINTS" id="PR00107">
    <property type="entry name" value="PHOSPHOCPHPR"/>
</dbReference>
<keyword evidence="4" id="KW-0598">Phosphotransferase system</keyword>
<comment type="similarity">
    <text evidence="2">Belongs to the HPr family.</text>
</comment>
<dbReference type="InterPro" id="IPR002114">
    <property type="entry name" value="PTS_HPr_Ser_P_site"/>
</dbReference>
<accession>A0A2J0LL09</accession>
<feature type="domain" description="HPr" evidence="5">
    <location>
        <begin position="1"/>
        <end position="88"/>
    </location>
</feature>
<protein>
    <submittedName>
        <fullName evidence="6">HPr family phosphocarrier protein</fullName>
    </submittedName>
</protein>
<dbReference type="Proteomes" id="UP000231267">
    <property type="component" value="Unassembled WGS sequence"/>
</dbReference>
<reference evidence="6 7" key="1">
    <citation type="submission" date="2017-09" db="EMBL/GenBank/DDBJ databases">
        <title>Depth-based differentiation of microbial function through sediment-hosted aquifers and enrichment of novel symbionts in the deep terrestrial subsurface.</title>
        <authorList>
            <person name="Probst A.J."/>
            <person name="Ladd B."/>
            <person name="Jarett J.K."/>
            <person name="Geller-Mcgrath D.E."/>
            <person name="Sieber C.M."/>
            <person name="Emerson J.B."/>
            <person name="Anantharaman K."/>
            <person name="Thomas B.C."/>
            <person name="Malmstrom R."/>
            <person name="Stieglmeier M."/>
            <person name="Klingl A."/>
            <person name="Woyke T."/>
            <person name="Ryan C.M."/>
            <person name="Banfield J.F."/>
        </authorList>
    </citation>
    <scope>NUCLEOTIDE SEQUENCE [LARGE SCALE GENOMIC DNA]</scope>
    <source>
        <strain evidence="6">CG12_big_fil_rev_8_21_14_0_65_43_15</strain>
    </source>
</reference>
<dbReference type="NCBIfam" id="TIGR01003">
    <property type="entry name" value="PTS_HPr_family"/>
    <property type="match status" value="1"/>
</dbReference>
<proteinExistence type="inferred from homology"/>
<sequence length="88" mass="9613">MIKRKVKVKNKQGLHARPAAIFVQIANKFDSDIVVQKDSEKVNGKSIMGIMMLAAEYGSAVYITASGEDAHEAMDALEALLTGELDKY</sequence>
<dbReference type="Gene3D" id="3.30.1340.10">
    <property type="entry name" value="HPr-like"/>
    <property type="match status" value="1"/>
</dbReference>
<dbReference type="InterPro" id="IPR000032">
    <property type="entry name" value="HPr-like"/>
</dbReference>
<dbReference type="EMBL" id="PFGP01000032">
    <property type="protein sequence ID" value="PIW66730.1"/>
    <property type="molecule type" value="Genomic_DNA"/>
</dbReference>
<name>A0A2J0LL09_9BACT</name>
<dbReference type="CDD" id="cd00367">
    <property type="entry name" value="PTS-HPr_like"/>
    <property type="match status" value="1"/>
</dbReference>
<evidence type="ECO:0000313" key="6">
    <source>
        <dbReference type="EMBL" id="PIW66730.1"/>
    </source>
</evidence>
<gene>
    <name evidence="6" type="ORF">COW11_01780</name>
</gene>
<evidence type="ECO:0000313" key="7">
    <source>
        <dbReference type="Proteomes" id="UP000231267"/>
    </source>
</evidence>
<dbReference type="PROSITE" id="PS00589">
    <property type="entry name" value="PTS_HPR_SER"/>
    <property type="match status" value="1"/>
</dbReference>
<dbReference type="InterPro" id="IPR035895">
    <property type="entry name" value="HPr-like_sf"/>
</dbReference>